<dbReference type="InterPro" id="IPR050486">
    <property type="entry name" value="Mannose-1P_guanyltransferase"/>
</dbReference>
<evidence type="ECO:0000259" key="7">
    <source>
        <dbReference type="Pfam" id="PF25087"/>
    </source>
</evidence>
<dbReference type="InterPro" id="IPR018357">
    <property type="entry name" value="Hexapep_transf_CS"/>
</dbReference>
<evidence type="ECO:0000256" key="1">
    <source>
        <dbReference type="ARBA" id="ARBA00004823"/>
    </source>
</evidence>
<dbReference type="Pfam" id="PF00483">
    <property type="entry name" value="NTP_transferase"/>
    <property type="match status" value="1"/>
</dbReference>
<evidence type="ECO:0000259" key="6">
    <source>
        <dbReference type="Pfam" id="PF00483"/>
    </source>
</evidence>
<feature type="domain" description="Nucleotidyl transferase" evidence="6">
    <location>
        <begin position="43"/>
        <end position="231"/>
    </location>
</feature>
<evidence type="ECO:0000313" key="8">
    <source>
        <dbReference type="EMBL" id="KAG7528511.1"/>
    </source>
</evidence>
<dbReference type="InterPro" id="IPR011004">
    <property type="entry name" value="Trimer_LpxA-like_sf"/>
</dbReference>
<dbReference type="SUPFAM" id="SSF51161">
    <property type="entry name" value="Trimeric LpxA-like enzymes"/>
    <property type="match status" value="1"/>
</dbReference>
<dbReference type="InterPro" id="IPR056729">
    <property type="entry name" value="GMPPB_C"/>
</dbReference>
<gene>
    <name evidence="8" type="ORF">FFLO_06102</name>
</gene>
<dbReference type="PANTHER" id="PTHR22572">
    <property type="entry name" value="SUGAR-1-PHOSPHATE GUANYL TRANSFERASE"/>
    <property type="match status" value="1"/>
</dbReference>
<keyword evidence="9" id="KW-1185">Reference proteome</keyword>
<dbReference type="AlphaFoldDB" id="A0A8K0JHD4"/>
<feature type="domain" description="Mannose-1-phosphate guanyltransferase C-terminal" evidence="7">
    <location>
        <begin position="312"/>
        <end position="426"/>
    </location>
</feature>
<dbReference type="GO" id="GO:0005525">
    <property type="term" value="F:GTP binding"/>
    <property type="evidence" value="ECO:0007669"/>
    <property type="project" value="UniProtKB-KW"/>
</dbReference>
<protein>
    <recommendedName>
        <fullName evidence="3">mannose-1-phosphate guanylyltransferase</fullName>
        <ecNumber evidence="3">2.7.7.13</ecNumber>
    </recommendedName>
</protein>
<keyword evidence="4" id="KW-0808">Transferase</keyword>
<dbReference type="SUPFAM" id="SSF53448">
    <property type="entry name" value="Nucleotide-diphospho-sugar transferases"/>
    <property type="match status" value="1"/>
</dbReference>
<name>A0A8K0JHD4_9TREE</name>
<dbReference type="GO" id="GO:0004475">
    <property type="term" value="F:mannose-1-phosphate guanylyltransferase (GTP) activity"/>
    <property type="evidence" value="ECO:0007669"/>
    <property type="project" value="UniProtKB-EC"/>
</dbReference>
<sequence>MSATKAIILAGGGTKGESARCRSIETAVDPRRLILSNLRYVLGTRMRPLTLDTPKPLLPIAGKPMIYHPLLALSKIKGLTEVVIIGFYEDSLFADFIKQAKREFPGLSITYLREYRALGTAGGLYHFRDAILPNLKEFYVINADICSSFPLSELSDLHSKHRGVGTILGVNVAKDTATKYGCIVHDPSSAQVLHYVEKPEKWISSLINGGVYLFDRSFFDEVKIAMETKQKDAAEDPFGEQDDLLRLEQDVIVPLAASKKMFVYESKDFWRQIKTAGSAVPASALYLAQFQKTNSKLLTPPGKAGSGGPTILPPVFIDPTAEVDETAKIGPNVSLGPAVRIAAGARVKDAILMEGAFVDKHACVQNAIVGKDCKIGQWSRIDGEPAAMDGDGKQLDITILATNVTVAKETVIRSCIVLPSKTLTSSAAGRVLL</sequence>
<accession>A0A8K0JHD4</accession>
<proteinExistence type="inferred from homology"/>
<comment type="similarity">
    <text evidence="2">Belongs to the transferase hexapeptide repeat family.</text>
</comment>
<dbReference type="Proteomes" id="UP000812966">
    <property type="component" value="Unassembled WGS sequence"/>
</dbReference>
<evidence type="ECO:0000256" key="3">
    <source>
        <dbReference type="ARBA" id="ARBA00012387"/>
    </source>
</evidence>
<dbReference type="OrthoDB" id="285674at2759"/>
<comment type="catalytic activity">
    <reaction evidence="5">
        <text>alpha-D-mannose 1-phosphate + GTP + H(+) = GDP-alpha-D-mannose + diphosphate</text>
        <dbReference type="Rhea" id="RHEA:15229"/>
        <dbReference type="ChEBI" id="CHEBI:15378"/>
        <dbReference type="ChEBI" id="CHEBI:33019"/>
        <dbReference type="ChEBI" id="CHEBI:37565"/>
        <dbReference type="ChEBI" id="CHEBI:57527"/>
        <dbReference type="ChEBI" id="CHEBI:58409"/>
        <dbReference type="EC" id="2.7.7.13"/>
    </reaction>
</comment>
<dbReference type="PROSITE" id="PS00101">
    <property type="entry name" value="HEXAPEP_TRANSFERASES"/>
    <property type="match status" value="1"/>
</dbReference>
<comment type="pathway">
    <text evidence="1">Nucleotide-sugar biosynthesis; GDP-alpha-D-mannose biosynthesis; GDP-alpha-D-mannose from alpha-D-mannose 1-phosphate (GTP route): step 1/1.</text>
</comment>
<dbReference type="InterPro" id="IPR005835">
    <property type="entry name" value="NTP_transferase_dom"/>
</dbReference>
<dbReference type="Gene3D" id="2.160.10.10">
    <property type="entry name" value="Hexapeptide repeat proteins"/>
    <property type="match status" value="1"/>
</dbReference>
<dbReference type="InterPro" id="IPR029044">
    <property type="entry name" value="Nucleotide-diphossugar_trans"/>
</dbReference>
<dbReference type="Pfam" id="PF25087">
    <property type="entry name" value="GMPPB_C"/>
    <property type="match status" value="1"/>
</dbReference>
<comment type="caution">
    <text evidence="8">The sequence shown here is derived from an EMBL/GenBank/DDBJ whole genome shotgun (WGS) entry which is preliminary data.</text>
</comment>
<dbReference type="EC" id="2.7.7.13" evidence="3"/>
<reference evidence="8" key="1">
    <citation type="submission" date="2020-04" db="EMBL/GenBank/DDBJ databases">
        <title>Analysis of mating type loci in Filobasidium floriforme.</title>
        <authorList>
            <person name="Nowrousian M."/>
        </authorList>
    </citation>
    <scope>NUCLEOTIDE SEQUENCE</scope>
    <source>
        <strain evidence="8">CBS 6242</strain>
    </source>
</reference>
<organism evidence="8 9">
    <name type="scientific">Filobasidium floriforme</name>
    <dbReference type="NCBI Taxonomy" id="5210"/>
    <lineage>
        <taxon>Eukaryota</taxon>
        <taxon>Fungi</taxon>
        <taxon>Dikarya</taxon>
        <taxon>Basidiomycota</taxon>
        <taxon>Agaricomycotina</taxon>
        <taxon>Tremellomycetes</taxon>
        <taxon>Filobasidiales</taxon>
        <taxon>Filobasidiaceae</taxon>
        <taxon>Filobasidium</taxon>
    </lineage>
</organism>
<evidence type="ECO:0000256" key="2">
    <source>
        <dbReference type="ARBA" id="ARBA00007274"/>
    </source>
</evidence>
<dbReference type="Gene3D" id="3.90.550.10">
    <property type="entry name" value="Spore Coat Polysaccharide Biosynthesis Protein SpsA, Chain A"/>
    <property type="match status" value="1"/>
</dbReference>
<dbReference type="CDD" id="cd06428">
    <property type="entry name" value="M1P_guanylylT_A_like_N"/>
    <property type="match status" value="1"/>
</dbReference>
<evidence type="ECO:0000256" key="5">
    <source>
        <dbReference type="ARBA" id="ARBA00047343"/>
    </source>
</evidence>
<evidence type="ECO:0000256" key="4">
    <source>
        <dbReference type="ARBA" id="ARBA00022679"/>
    </source>
</evidence>
<evidence type="ECO:0000313" key="9">
    <source>
        <dbReference type="Proteomes" id="UP000812966"/>
    </source>
</evidence>
<dbReference type="EMBL" id="JABELV010000179">
    <property type="protein sequence ID" value="KAG7528511.1"/>
    <property type="molecule type" value="Genomic_DNA"/>
</dbReference>